<keyword evidence="2" id="KW-1185">Reference proteome</keyword>
<dbReference type="AlphaFoldDB" id="A0AAE1AIV4"/>
<gene>
    <name evidence="1" type="ORF">RRG08_053124</name>
</gene>
<sequence length="95" mass="10946">MREVQRFNLHNGSANTTECERSTSFPYLQVAEWIMLAKYKQDLDLGESVSTNGFPRDLSTPLRDNDPRAKELEIKLEQTLRQLVLPKGILVLRTI</sequence>
<evidence type="ECO:0000313" key="1">
    <source>
        <dbReference type="EMBL" id="KAK3788497.1"/>
    </source>
</evidence>
<dbReference type="Proteomes" id="UP001283361">
    <property type="component" value="Unassembled WGS sequence"/>
</dbReference>
<name>A0AAE1AIV4_9GAST</name>
<evidence type="ECO:0000313" key="2">
    <source>
        <dbReference type="Proteomes" id="UP001283361"/>
    </source>
</evidence>
<proteinExistence type="predicted"/>
<comment type="caution">
    <text evidence="1">The sequence shown here is derived from an EMBL/GenBank/DDBJ whole genome shotgun (WGS) entry which is preliminary data.</text>
</comment>
<dbReference type="EMBL" id="JAWDGP010001757">
    <property type="protein sequence ID" value="KAK3788497.1"/>
    <property type="molecule type" value="Genomic_DNA"/>
</dbReference>
<accession>A0AAE1AIV4</accession>
<organism evidence="1 2">
    <name type="scientific">Elysia crispata</name>
    <name type="common">lettuce slug</name>
    <dbReference type="NCBI Taxonomy" id="231223"/>
    <lineage>
        <taxon>Eukaryota</taxon>
        <taxon>Metazoa</taxon>
        <taxon>Spiralia</taxon>
        <taxon>Lophotrochozoa</taxon>
        <taxon>Mollusca</taxon>
        <taxon>Gastropoda</taxon>
        <taxon>Heterobranchia</taxon>
        <taxon>Euthyneura</taxon>
        <taxon>Panpulmonata</taxon>
        <taxon>Sacoglossa</taxon>
        <taxon>Placobranchoidea</taxon>
        <taxon>Plakobranchidae</taxon>
        <taxon>Elysia</taxon>
    </lineage>
</organism>
<protein>
    <submittedName>
        <fullName evidence="1">Uncharacterized protein</fullName>
    </submittedName>
</protein>
<reference evidence="1" key="1">
    <citation type="journal article" date="2023" name="G3 (Bethesda)">
        <title>A reference genome for the long-term kleptoplast-retaining sea slug Elysia crispata morphotype clarki.</title>
        <authorList>
            <person name="Eastman K.E."/>
            <person name="Pendleton A.L."/>
            <person name="Shaikh M.A."/>
            <person name="Suttiyut T."/>
            <person name="Ogas R."/>
            <person name="Tomko P."/>
            <person name="Gavelis G."/>
            <person name="Widhalm J.R."/>
            <person name="Wisecaver J.H."/>
        </authorList>
    </citation>
    <scope>NUCLEOTIDE SEQUENCE</scope>
    <source>
        <strain evidence="1">ECLA1</strain>
    </source>
</reference>